<reference evidence="2 3" key="1">
    <citation type="submission" date="2017-03" db="EMBL/GenBank/DDBJ databases">
        <title>Genomes of endolithic fungi from Antarctica.</title>
        <authorList>
            <person name="Coleine C."/>
            <person name="Masonjones S."/>
            <person name="Stajich J.E."/>
        </authorList>
    </citation>
    <scope>NUCLEOTIDE SEQUENCE [LARGE SCALE GENOMIC DNA]</scope>
    <source>
        <strain evidence="2 3">CCFEE 5187</strain>
    </source>
</reference>
<sequence length="485" mass="53011">MADLTTPSIFSFASVNAVEKPAKAKRVKQRDRVDRRLTDLAASPDSQDGSQEQGMAFSPSSHLSSSVGPTNARPRRQLFTELGVRREVWRPGDGDGDYADDFHGKVNPDPMKRFRFYQGDIGTIILGVNEPPKNVLLDDKAAHRIVESGIYTCEQVGKWWSHDFNVKGNPRATRRNRGRTAYEADGITVGSAKQGVKKGAPEKLYYFTGSSTMDIKDADEDEEYAAADEDENFGVFDSIEDGGFLQHQPDSSMLVDNGSVNRDRDEDEGLFVTPGPPQQKGTRSKTKASKVAGMRLIYADEDPNAHDHRASKRLHSDDAASEASDTNDSGNNTSGDGTATGRKRQRHLSPTPVVSEGEKFSARFLAALPQGPDGPLSIETLGEPMKELCHDIDACEADLRATGKQLVKAKEKNATLNADLCDAVETFDARIEKLEDLLATVAADKDAEIAALKLQLQAVTQEAASEREKGAAERKKLENLRKMMG</sequence>
<feature type="compositionally biased region" description="Basic and acidic residues" evidence="1">
    <location>
        <begin position="303"/>
        <end position="318"/>
    </location>
</feature>
<feature type="region of interest" description="Disordered" evidence="1">
    <location>
        <begin position="20"/>
        <end position="76"/>
    </location>
</feature>
<organism evidence="2 3">
    <name type="scientific">Cryomyces minteri</name>
    <dbReference type="NCBI Taxonomy" id="331657"/>
    <lineage>
        <taxon>Eukaryota</taxon>
        <taxon>Fungi</taxon>
        <taxon>Dikarya</taxon>
        <taxon>Ascomycota</taxon>
        <taxon>Pezizomycotina</taxon>
        <taxon>Dothideomycetes</taxon>
        <taxon>Dothideomycetes incertae sedis</taxon>
        <taxon>Cryomyces</taxon>
    </lineage>
</organism>
<evidence type="ECO:0000256" key="1">
    <source>
        <dbReference type="SAM" id="MobiDB-lite"/>
    </source>
</evidence>
<name>A0A4U0V950_9PEZI</name>
<evidence type="ECO:0000313" key="3">
    <source>
        <dbReference type="Proteomes" id="UP000308768"/>
    </source>
</evidence>
<keyword evidence="3" id="KW-1185">Reference proteome</keyword>
<accession>A0A4U0V950</accession>
<feature type="compositionally biased region" description="Polar residues" evidence="1">
    <location>
        <begin position="44"/>
        <end position="53"/>
    </location>
</feature>
<dbReference type="OrthoDB" id="3650389at2759"/>
<gene>
    <name evidence="2" type="ORF">B0A49_13746</name>
</gene>
<protein>
    <submittedName>
        <fullName evidence="2">Uncharacterized protein</fullName>
    </submittedName>
</protein>
<evidence type="ECO:0000313" key="2">
    <source>
        <dbReference type="EMBL" id="TKA45401.1"/>
    </source>
</evidence>
<dbReference type="Proteomes" id="UP000308768">
    <property type="component" value="Unassembled WGS sequence"/>
</dbReference>
<dbReference type="AlphaFoldDB" id="A0A4U0V950"/>
<comment type="caution">
    <text evidence="2">The sequence shown here is derived from an EMBL/GenBank/DDBJ whole genome shotgun (WGS) entry which is preliminary data.</text>
</comment>
<proteinExistence type="predicted"/>
<feature type="region of interest" description="Disordered" evidence="1">
    <location>
        <begin position="464"/>
        <end position="485"/>
    </location>
</feature>
<feature type="region of interest" description="Disordered" evidence="1">
    <location>
        <begin position="240"/>
        <end position="356"/>
    </location>
</feature>
<feature type="compositionally biased region" description="Polar residues" evidence="1">
    <location>
        <begin position="323"/>
        <end position="337"/>
    </location>
</feature>
<dbReference type="EMBL" id="NAJN01003003">
    <property type="protein sequence ID" value="TKA45401.1"/>
    <property type="molecule type" value="Genomic_DNA"/>
</dbReference>